<gene>
    <name evidence="2" type="ORF">K460DRAFT_279871</name>
</gene>
<keyword evidence="3" id="KW-1185">Reference proteome</keyword>
<proteinExistence type="predicted"/>
<dbReference type="GeneID" id="63845612"/>
<dbReference type="Proteomes" id="UP000800039">
    <property type="component" value="Unassembled WGS sequence"/>
</dbReference>
<dbReference type="AlphaFoldDB" id="A0A9P4GLV8"/>
<evidence type="ECO:0000256" key="1">
    <source>
        <dbReference type="SAM" id="SignalP"/>
    </source>
</evidence>
<organism evidence="2 3">
    <name type="scientific">Cucurbitaria berberidis CBS 394.84</name>
    <dbReference type="NCBI Taxonomy" id="1168544"/>
    <lineage>
        <taxon>Eukaryota</taxon>
        <taxon>Fungi</taxon>
        <taxon>Dikarya</taxon>
        <taxon>Ascomycota</taxon>
        <taxon>Pezizomycotina</taxon>
        <taxon>Dothideomycetes</taxon>
        <taxon>Pleosporomycetidae</taxon>
        <taxon>Pleosporales</taxon>
        <taxon>Pleosporineae</taxon>
        <taxon>Cucurbitariaceae</taxon>
        <taxon>Cucurbitaria</taxon>
    </lineage>
</organism>
<evidence type="ECO:0000313" key="2">
    <source>
        <dbReference type="EMBL" id="KAF1847617.1"/>
    </source>
</evidence>
<dbReference type="EMBL" id="ML976615">
    <property type="protein sequence ID" value="KAF1847617.1"/>
    <property type="molecule type" value="Genomic_DNA"/>
</dbReference>
<protein>
    <recommendedName>
        <fullName evidence="4">EF-hand domain-containing protein</fullName>
    </recommendedName>
</protein>
<accession>A0A9P4GLV8</accession>
<evidence type="ECO:0008006" key="4">
    <source>
        <dbReference type="Google" id="ProtNLM"/>
    </source>
</evidence>
<name>A0A9P4GLV8_9PLEO</name>
<dbReference type="Gene3D" id="3.30.70.2800">
    <property type="match status" value="1"/>
</dbReference>
<dbReference type="RefSeq" id="XP_040790180.1">
    <property type="nucleotide sequence ID" value="XM_040928359.1"/>
</dbReference>
<comment type="caution">
    <text evidence="2">The sequence shown here is derived from an EMBL/GenBank/DDBJ whole genome shotgun (WGS) entry which is preliminary data.</text>
</comment>
<feature type="signal peptide" evidence="1">
    <location>
        <begin position="1"/>
        <end position="19"/>
    </location>
</feature>
<evidence type="ECO:0000313" key="3">
    <source>
        <dbReference type="Proteomes" id="UP000800039"/>
    </source>
</evidence>
<sequence length="115" mass="12333">MLYLSWIACVTAIIPLATAVCCQGPTTGSCGDGTNGTPCCAHGKCNIFCCNCDGGCRGRSMKRDLPLGLAERSDSIKTSFMEADTEGAGSITVDRYLEYMGVTGDNEVWVKWFEK</sequence>
<feature type="chain" id="PRO_5040302940" description="EF-hand domain-containing protein" evidence="1">
    <location>
        <begin position="20"/>
        <end position="115"/>
    </location>
</feature>
<dbReference type="OrthoDB" id="3737830at2759"/>
<reference evidence="2" key="1">
    <citation type="submission" date="2020-01" db="EMBL/GenBank/DDBJ databases">
        <authorList>
            <consortium name="DOE Joint Genome Institute"/>
            <person name="Haridas S."/>
            <person name="Albert R."/>
            <person name="Binder M."/>
            <person name="Bloem J."/>
            <person name="Labutti K."/>
            <person name="Salamov A."/>
            <person name="Andreopoulos B."/>
            <person name="Baker S.E."/>
            <person name="Barry K."/>
            <person name="Bills G."/>
            <person name="Bluhm B.H."/>
            <person name="Cannon C."/>
            <person name="Castanera R."/>
            <person name="Culley D.E."/>
            <person name="Daum C."/>
            <person name="Ezra D."/>
            <person name="Gonzalez J.B."/>
            <person name="Henrissat B."/>
            <person name="Kuo A."/>
            <person name="Liang C."/>
            <person name="Lipzen A."/>
            <person name="Lutzoni F."/>
            <person name="Magnuson J."/>
            <person name="Mondo S."/>
            <person name="Nolan M."/>
            <person name="Ohm R."/>
            <person name="Pangilinan J."/>
            <person name="Park H.-J."/>
            <person name="Ramirez L."/>
            <person name="Alfaro M."/>
            <person name="Sun H."/>
            <person name="Tritt A."/>
            <person name="Yoshinaga Y."/>
            <person name="Zwiers L.-H."/>
            <person name="Turgeon B.G."/>
            <person name="Goodwin S.B."/>
            <person name="Spatafora J.W."/>
            <person name="Crous P.W."/>
            <person name="Grigoriev I.V."/>
        </authorList>
    </citation>
    <scope>NUCLEOTIDE SEQUENCE</scope>
    <source>
        <strain evidence="2">CBS 394.84</strain>
    </source>
</reference>
<keyword evidence="1" id="KW-0732">Signal</keyword>